<evidence type="ECO:0000256" key="2">
    <source>
        <dbReference type="ARBA" id="ARBA00023186"/>
    </source>
</evidence>
<dbReference type="OrthoDB" id="248120at2759"/>
<evidence type="ECO:0000313" key="4">
    <source>
        <dbReference type="Proteomes" id="UP000245609"/>
    </source>
</evidence>
<gene>
    <name evidence="3" type="ORF">BB560_004533</name>
</gene>
<dbReference type="GO" id="GO:0005737">
    <property type="term" value="C:cytoplasm"/>
    <property type="evidence" value="ECO:0007669"/>
    <property type="project" value="TreeGrafter"/>
</dbReference>
<evidence type="ECO:0000313" key="3">
    <source>
        <dbReference type="EMBL" id="PVV01065.1"/>
    </source>
</evidence>
<dbReference type="PANTHER" id="PTHR21431:SF0">
    <property type="entry name" value="PREFOLDIN SUBUNIT 6"/>
    <property type="match status" value="1"/>
</dbReference>
<dbReference type="InterPro" id="IPR002777">
    <property type="entry name" value="PFD_beta-like"/>
</dbReference>
<dbReference type="GO" id="GO:0016272">
    <property type="term" value="C:prefoldin complex"/>
    <property type="evidence" value="ECO:0007669"/>
    <property type="project" value="InterPro"/>
</dbReference>
<dbReference type="EMBL" id="MBFS01001401">
    <property type="protein sequence ID" value="PVV01065.1"/>
    <property type="molecule type" value="Genomic_DNA"/>
</dbReference>
<sequence>MSVEAALEKVSQETRKIDAEYLKMVETSQKLNSQLQENELVKKKNSQVFKMIGPILVPQDQEEAALNVDKRIEYIKQELQ</sequence>
<proteinExistence type="inferred from homology"/>
<dbReference type="Gene3D" id="1.10.287.370">
    <property type="match status" value="1"/>
</dbReference>
<keyword evidence="2" id="KW-0143">Chaperone</keyword>
<comment type="caution">
    <text evidence="3">The sequence shown here is derived from an EMBL/GenBank/DDBJ whole genome shotgun (WGS) entry which is preliminary data.</text>
</comment>
<accession>A0A2T9Z949</accession>
<dbReference type="Proteomes" id="UP000245609">
    <property type="component" value="Unassembled WGS sequence"/>
</dbReference>
<dbReference type="InterPro" id="IPR009053">
    <property type="entry name" value="Prefoldin"/>
</dbReference>
<dbReference type="GO" id="GO:0051087">
    <property type="term" value="F:protein-folding chaperone binding"/>
    <property type="evidence" value="ECO:0007669"/>
    <property type="project" value="TreeGrafter"/>
</dbReference>
<evidence type="ECO:0008006" key="5">
    <source>
        <dbReference type="Google" id="ProtNLM"/>
    </source>
</evidence>
<dbReference type="STRING" id="133381.A0A2T9Z949"/>
<comment type="similarity">
    <text evidence="1">Belongs to the prefoldin subunit beta family.</text>
</comment>
<dbReference type="GO" id="GO:0006457">
    <property type="term" value="P:protein folding"/>
    <property type="evidence" value="ECO:0007669"/>
    <property type="project" value="InterPro"/>
</dbReference>
<keyword evidence="4" id="KW-1185">Reference proteome</keyword>
<dbReference type="Pfam" id="PF01920">
    <property type="entry name" value="Prefoldin_2"/>
    <property type="match status" value="1"/>
</dbReference>
<evidence type="ECO:0000256" key="1">
    <source>
        <dbReference type="ARBA" id="ARBA00008045"/>
    </source>
</evidence>
<name>A0A2T9Z949_9FUNG</name>
<dbReference type="SUPFAM" id="SSF46579">
    <property type="entry name" value="Prefoldin"/>
    <property type="match status" value="1"/>
</dbReference>
<reference evidence="3 4" key="1">
    <citation type="journal article" date="2018" name="MBio">
        <title>Comparative Genomics Reveals the Core Gene Toolbox for the Fungus-Insect Symbiosis.</title>
        <authorList>
            <person name="Wang Y."/>
            <person name="Stata M."/>
            <person name="Wang W."/>
            <person name="Stajich J.E."/>
            <person name="White M.M."/>
            <person name="Moncalvo J.M."/>
        </authorList>
    </citation>
    <scope>NUCLEOTIDE SEQUENCE [LARGE SCALE GENOMIC DNA]</scope>
    <source>
        <strain evidence="3 4">SC-DP-2</strain>
    </source>
</reference>
<dbReference type="PANTHER" id="PTHR21431">
    <property type="entry name" value="PREFOLDIN SUBUNIT 6"/>
    <property type="match status" value="1"/>
</dbReference>
<protein>
    <recommendedName>
        <fullName evidence="5">Prefoldin subunit 6</fullName>
    </recommendedName>
</protein>
<organism evidence="3 4">
    <name type="scientific">Smittium megazygosporum</name>
    <dbReference type="NCBI Taxonomy" id="133381"/>
    <lineage>
        <taxon>Eukaryota</taxon>
        <taxon>Fungi</taxon>
        <taxon>Fungi incertae sedis</taxon>
        <taxon>Zoopagomycota</taxon>
        <taxon>Kickxellomycotina</taxon>
        <taxon>Harpellomycetes</taxon>
        <taxon>Harpellales</taxon>
        <taxon>Legeriomycetaceae</taxon>
        <taxon>Smittium</taxon>
    </lineage>
</organism>
<dbReference type="GO" id="GO:0051131">
    <property type="term" value="P:chaperone-mediated protein complex assembly"/>
    <property type="evidence" value="ECO:0007669"/>
    <property type="project" value="TreeGrafter"/>
</dbReference>
<dbReference type="GO" id="GO:0051082">
    <property type="term" value="F:unfolded protein binding"/>
    <property type="evidence" value="ECO:0007669"/>
    <property type="project" value="InterPro"/>
</dbReference>
<dbReference type="AlphaFoldDB" id="A0A2T9Z949"/>